<accession>A0A8H7T3P7</accession>
<name>A0A8H7T3P7_9HELO</name>
<dbReference type="EMBL" id="JAFJYH010000346">
    <property type="protein sequence ID" value="KAG4412899.1"/>
    <property type="molecule type" value="Genomic_DNA"/>
</dbReference>
<evidence type="ECO:0000313" key="1">
    <source>
        <dbReference type="EMBL" id="KAG4412899.1"/>
    </source>
</evidence>
<keyword evidence="2" id="KW-1185">Reference proteome</keyword>
<reference evidence="1" key="1">
    <citation type="submission" date="2021-02" db="EMBL/GenBank/DDBJ databases">
        <title>Genome sequence Cadophora malorum strain M34.</title>
        <authorList>
            <person name="Stefanovic E."/>
            <person name="Vu D."/>
            <person name="Scully C."/>
            <person name="Dijksterhuis J."/>
            <person name="Roader J."/>
            <person name="Houbraken J."/>
        </authorList>
    </citation>
    <scope>NUCLEOTIDE SEQUENCE</scope>
    <source>
        <strain evidence="1">M34</strain>
    </source>
</reference>
<evidence type="ECO:0000313" key="2">
    <source>
        <dbReference type="Proteomes" id="UP000664132"/>
    </source>
</evidence>
<comment type="caution">
    <text evidence="1">The sequence shown here is derived from an EMBL/GenBank/DDBJ whole genome shotgun (WGS) entry which is preliminary data.</text>
</comment>
<proteinExistence type="predicted"/>
<sequence>MSKTYFLVPTRDTLPSGPIFLGSIIKSPRSPELSINGKKSPLLSALEVDETRLIDSSRQLTKGQNGKAGVWVEFLGGIGIGAEVSGNWDNTEQSTYKFSELITKTISPSLSEIQAIFREPDVQKCLKDSRFRDNLYMITGIKIARGADVAISKIRARGGNLNFGVDMTPFGVPIKVGPQVELSREMGQSLEEKHTSDFVFAYRLREIRYRRRTVEDQREYRKGDLMGAGPKKKEGQEVDDSKNAVGAEVGLKEMKVDQDEEAELVGLGSGDVDGDIWDADTTSAVDEDGEEVHCVLLEYDDD</sequence>
<protein>
    <submittedName>
        <fullName evidence="1">Uncharacterized protein</fullName>
    </submittedName>
</protein>
<gene>
    <name evidence="1" type="ORF">IFR04_013973</name>
</gene>
<organism evidence="1 2">
    <name type="scientific">Cadophora malorum</name>
    <dbReference type="NCBI Taxonomy" id="108018"/>
    <lineage>
        <taxon>Eukaryota</taxon>
        <taxon>Fungi</taxon>
        <taxon>Dikarya</taxon>
        <taxon>Ascomycota</taxon>
        <taxon>Pezizomycotina</taxon>
        <taxon>Leotiomycetes</taxon>
        <taxon>Helotiales</taxon>
        <taxon>Ploettnerulaceae</taxon>
        <taxon>Cadophora</taxon>
    </lineage>
</organism>
<dbReference type="OrthoDB" id="4500473at2759"/>
<dbReference type="AlphaFoldDB" id="A0A8H7T3P7"/>
<dbReference type="Proteomes" id="UP000664132">
    <property type="component" value="Unassembled WGS sequence"/>
</dbReference>